<feature type="compositionally biased region" description="Low complexity" evidence="1">
    <location>
        <begin position="134"/>
        <end position="164"/>
    </location>
</feature>
<protein>
    <submittedName>
        <fullName evidence="2">Uncharacterized protein</fullName>
    </submittedName>
</protein>
<evidence type="ECO:0000256" key="1">
    <source>
        <dbReference type="SAM" id="MobiDB-lite"/>
    </source>
</evidence>
<organism evidence="2 3">
    <name type="scientific">Purpureocillium lilacinum</name>
    <name type="common">Paecilomyces lilacinus</name>
    <dbReference type="NCBI Taxonomy" id="33203"/>
    <lineage>
        <taxon>Eukaryota</taxon>
        <taxon>Fungi</taxon>
        <taxon>Dikarya</taxon>
        <taxon>Ascomycota</taxon>
        <taxon>Pezizomycotina</taxon>
        <taxon>Sordariomycetes</taxon>
        <taxon>Hypocreomycetidae</taxon>
        <taxon>Hypocreales</taxon>
        <taxon>Ophiocordycipitaceae</taxon>
        <taxon>Purpureocillium</taxon>
    </lineage>
</organism>
<gene>
    <name evidence="2" type="ORF">Purlil1_12363</name>
</gene>
<dbReference type="EMBL" id="JAWRVI010000100">
    <property type="protein sequence ID" value="KAK4077279.1"/>
    <property type="molecule type" value="Genomic_DNA"/>
</dbReference>
<accession>A0ABR0BH16</accession>
<proteinExistence type="predicted"/>
<reference evidence="2 3" key="1">
    <citation type="journal article" date="2024" name="Microbiol. Resour. Announc.">
        <title>Genome annotations for the ascomycete fungi Trichoderma harzianum, Trichoderma aggressivum, and Purpureocillium lilacinum.</title>
        <authorList>
            <person name="Beijen E.P.W."/>
            <person name="Ohm R.A."/>
        </authorList>
    </citation>
    <scope>NUCLEOTIDE SEQUENCE [LARGE SCALE GENOMIC DNA]</scope>
    <source>
        <strain evidence="2 3">CBS 150709</strain>
    </source>
</reference>
<feature type="compositionally biased region" description="Polar residues" evidence="1">
    <location>
        <begin position="234"/>
        <end position="249"/>
    </location>
</feature>
<keyword evidence="3" id="KW-1185">Reference proteome</keyword>
<dbReference type="Proteomes" id="UP001287286">
    <property type="component" value="Unassembled WGS sequence"/>
</dbReference>
<name>A0ABR0BH16_PURLI</name>
<evidence type="ECO:0000313" key="3">
    <source>
        <dbReference type="Proteomes" id="UP001287286"/>
    </source>
</evidence>
<sequence>MQCACTLTHYQLANSAPIYLHTCSLPNLTKSQNSPYLLHLQLFVFLVRHDALLPCVVLLTSKLGGESPSVQSPIYGTKPSFHGQHANRPPDRPQFTRPPVHHNPGNILTAFKEATGRSDRLQKQAPPSAPSRPGPASSSRSGSTVQSSLKYTPSPEASAAAPKPLGKDKANETPMLAPGAVKPPLSSLAHKLTARVEQASGALNSSPAKSGFPPANPGVSDQRVASPVAADPMSPSSVASHDSRPVNTPRSDHTENDWDDVNQDKN</sequence>
<feature type="region of interest" description="Disordered" evidence="1">
    <location>
        <begin position="66"/>
        <end position="266"/>
    </location>
</feature>
<feature type="compositionally biased region" description="Basic and acidic residues" evidence="1">
    <location>
        <begin position="250"/>
        <end position="266"/>
    </location>
</feature>
<evidence type="ECO:0000313" key="2">
    <source>
        <dbReference type="EMBL" id="KAK4077279.1"/>
    </source>
</evidence>
<comment type="caution">
    <text evidence="2">The sequence shown here is derived from an EMBL/GenBank/DDBJ whole genome shotgun (WGS) entry which is preliminary data.</text>
</comment>